<dbReference type="Proteomes" id="UP001501523">
    <property type="component" value="Unassembled WGS sequence"/>
</dbReference>
<proteinExistence type="predicted"/>
<organism evidence="2 3">
    <name type="scientific">Dokdonella soli</name>
    <dbReference type="NCBI Taxonomy" id="529810"/>
    <lineage>
        <taxon>Bacteria</taxon>
        <taxon>Pseudomonadati</taxon>
        <taxon>Pseudomonadota</taxon>
        <taxon>Gammaproteobacteria</taxon>
        <taxon>Lysobacterales</taxon>
        <taxon>Rhodanobacteraceae</taxon>
        <taxon>Dokdonella</taxon>
    </lineage>
</organism>
<keyword evidence="1" id="KW-0812">Transmembrane</keyword>
<sequence>MRASHIHSQAFNGPRRQRGMIAMIIAIIVLVSTLLAVIGLLRSVDTSNLIAGTMSFRQGVVQEAENAYAAAKTNIPSGSAANSDSTAVGYYASLQTTGTTRTDLPAALVDTPLGGITMPATSSTGNTVRYIIERLCRAPGVVDKKNCLLPKAIATGGTNDETMGVFAQPRPAAAYRLTVRVDGPKNTLAFVQTIIADQ</sequence>
<reference evidence="2 3" key="1">
    <citation type="journal article" date="2019" name="Int. J. Syst. Evol. Microbiol.">
        <title>The Global Catalogue of Microorganisms (GCM) 10K type strain sequencing project: providing services to taxonomists for standard genome sequencing and annotation.</title>
        <authorList>
            <consortium name="The Broad Institute Genomics Platform"/>
            <consortium name="The Broad Institute Genome Sequencing Center for Infectious Disease"/>
            <person name="Wu L."/>
            <person name="Ma J."/>
        </authorList>
    </citation>
    <scope>NUCLEOTIDE SEQUENCE [LARGE SCALE GENOMIC DNA]</scope>
    <source>
        <strain evidence="2 3">JCM 15421</strain>
    </source>
</reference>
<feature type="transmembrane region" description="Helical" evidence="1">
    <location>
        <begin position="21"/>
        <end position="41"/>
    </location>
</feature>
<evidence type="ECO:0008006" key="4">
    <source>
        <dbReference type="Google" id="ProtNLM"/>
    </source>
</evidence>
<name>A0ABN1ICM9_9GAMM</name>
<evidence type="ECO:0000313" key="3">
    <source>
        <dbReference type="Proteomes" id="UP001501523"/>
    </source>
</evidence>
<keyword evidence="3" id="KW-1185">Reference proteome</keyword>
<keyword evidence="1" id="KW-1133">Transmembrane helix</keyword>
<evidence type="ECO:0000256" key="1">
    <source>
        <dbReference type="SAM" id="Phobius"/>
    </source>
</evidence>
<protein>
    <recommendedName>
        <fullName evidence="4">Type 4 fimbrial biogenesis protein PilX N-terminal domain-containing protein</fullName>
    </recommendedName>
</protein>
<dbReference type="RefSeq" id="WP_343786414.1">
    <property type="nucleotide sequence ID" value="NZ_BAAAEU010000001.1"/>
</dbReference>
<evidence type="ECO:0000313" key="2">
    <source>
        <dbReference type="EMBL" id="GAA0705512.1"/>
    </source>
</evidence>
<gene>
    <name evidence="2" type="ORF">GCM10009105_02990</name>
</gene>
<keyword evidence="1" id="KW-0472">Membrane</keyword>
<comment type="caution">
    <text evidence="2">The sequence shown here is derived from an EMBL/GenBank/DDBJ whole genome shotgun (WGS) entry which is preliminary data.</text>
</comment>
<dbReference type="EMBL" id="BAAAEU010000001">
    <property type="protein sequence ID" value="GAA0705512.1"/>
    <property type="molecule type" value="Genomic_DNA"/>
</dbReference>
<accession>A0ABN1ICM9</accession>